<dbReference type="InterPro" id="IPR005339">
    <property type="entry name" value="GINS_Psf1"/>
</dbReference>
<evidence type="ECO:0000259" key="7">
    <source>
        <dbReference type="Pfam" id="PF05916"/>
    </source>
</evidence>
<evidence type="ECO:0000256" key="3">
    <source>
        <dbReference type="ARBA" id="ARBA00015143"/>
    </source>
</evidence>
<keyword evidence="9" id="KW-1185">Reference proteome</keyword>
<evidence type="ECO:0000256" key="5">
    <source>
        <dbReference type="ARBA" id="ARBA00023242"/>
    </source>
</evidence>
<feature type="domain" description="GINS subunit" evidence="7">
    <location>
        <begin position="152"/>
        <end position="227"/>
    </location>
</feature>
<dbReference type="GO" id="GO:1902983">
    <property type="term" value="P:DNA strand elongation involved in mitotic DNA replication"/>
    <property type="evidence" value="ECO:0007669"/>
    <property type="project" value="TreeGrafter"/>
</dbReference>
<dbReference type="InterPro" id="IPR021151">
    <property type="entry name" value="GINS_A"/>
</dbReference>
<dbReference type="CDD" id="cd11710">
    <property type="entry name" value="GINS_A_psf1"/>
    <property type="match status" value="1"/>
</dbReference>
<organism evidence="8 9">
    <name type="scientific">Malassezia arunalokei</name>
    <dbReference type="NCBI Taxonomy" id="1514897"/>
    <lineage>
        <taxon>Eukaryota</taxon>
        <taxon>Fungi</taxon>
        <taxon>Dikarya</taxon>
        <taxon>Basidiomycota</taxon>
        <taxon>Ustilaginomycotina</taxon>
        <taxon>Malasseziomycetes</taxon>
        <taxon>Malasseziales</taxon>
        <taxon>Malasseziaceae</taxon>
        <taxon>Malassezia</taxon>
    </lineage>
</organism>
<accession>A0AAJ5Z1D3</accession>
<comment type="function">
    <text evidence="6">Required for correct functioning of the GINS complex, a complex that plays an essential role in the initiation of DNA replication, and progression of DNA replication forks. GINS complex seems to bind preferentially to single-stranded DNA.</text>
</comment>
<comment type="subcellular location">
    <subcellularLocation>
        <location evidence="1 6">Nucleus</location>
    </subcellularLocation>
</comment>
<evidence type="ECO:0000256" key="2">
    <source>
        <dbReference type="ARBA" id="ARBA00006677"/>
    </source>
</evidence>
<dbReference type="EMBL" id="CP119921">
    <property type="protein sequence ID" value="WFD16917.1"/>
    <property type="molecule type" value="Genomic_DNA"/>
</dbReference>
<comment type="subunit">
    <text evidence="6">Component of the GINS complex.</text>
</comment>
<evidence type="ECO:0000256" key="1">
    <source>
        <dbReference type="ARBA" id="ARBA00004123"/>
    </source>
</evidence>
<gene>
    <name evidence="8" type="primary">PSF1</name>
    <name evidence="8" type="ORF">MARU1_002961</name>
</gene>
<evidence type="ECO:0000256" key="6">
    <source>
        <dbReference type="RuleBase" id="RU368085"/>
    </source>
</evidence>
<dbReference type="InterPro" id="IPR036224">
    <property type="entry name" value="GINS_bundle-like_dom_sf"/>
</dbReference>
<reference evidence="8 9" key="1">
    <citation type="submission" date="2023-03" db="EMBL/GenBank/DDBJ databases">
        <title>Mating type loci evolution in Malassezia.</title>
        <authorList>
            <person name="Coelho M.A."/>
        </authorList>
    </citation>
    <scope>NUCLEOTIDE SEQUENCE [LARGE SCALE GENOMIC DNA]</scope>
    <source>
        <strain evidence="8 9">CBS 13387</strain>
    </source>
</reference>
<evidence type="ECO:0000313" key="9">
    <source>
        <dbReference type="Proteomes" id="UP001217582"/>
    </source>
</evidence>
<dbReference type="Proteomes" id="UP001217582">
    <property type="component" value="Chromosome 6"/>
</dbReference>
<comment type="similarity">
    <text evidence="2 6">Belongs to the GINS1/PSF1 family.</text>
</comment>
<name>A0AAJ5Z1D3_9BASI</name>
<protein>
    <recommendedName>
        <fullName evidence="3 6">DNA replication complex GINS protein PSF1</fullName>
    </recommendedName>
</protein>
<dbReference type="SUPFAM" id="SSF158573">
    <property type="entry name" value="GINS helical bundle-like"/>
    <property type="match status" value="1"/>
</dbReference>
<dbReference type="PANTHER" id="PTHR12914:SF2">
    <property type="entry name" value="DNA REPLICATION COMPLEX GINS PROTEIN PSF1"/>
    <property type="match status" value="1"/>
</dbReference>
<sequence length="323" mass="36436">MVPLLKGAHRVVARRVLVVRELELGHLLFLAQRQATRVEDTQRVPVSQALYRLERGAIEFQALCLRRDARDALQTQLQLVPCIDGQAAALQLVQEAKLSQTTGSLRAYHTERVRHVMLETRQLHAELAPMAEAARAEQASGQARPNAALAARLVAYHLQAYRNKRCLLAYHRQRLDWLRARVWDKAGSLSLVLDEGPEAMRASLRTLLDPTEFEWLRSYAALVALYKDAFLDVLDVTWPIAQGISPAHAREALGSDFRAYAAPVAPNAIRPPEDVMLSVLVTRNVSHVETERGTMHLRAGERLHVRRDEVEGLLLRGWLRETD</sequence>
<dbReference type="Pfam" id="PF05916">
    <property type="entry name" value="Sld5"/>
    <property type="match status" value="1"/>
</dbReference>
<keyword evidence="5 6" id="KW-0539">Nucleus</keyword>
<dbReference type="PANTHER" id="PTHR12914">
    <property type="entry name" value="PARTNER OF SLD5"/>
    <property type="match status" value="1"/>
</dbReference>
<dbReference type="AlphaFoldDB" id="A0AAJ5Z1D3"/>
<evidence type="ECO:0000313" key="8">
    <source>
        <dbReference type="EMBL" id="WFD16917.1"/>
    </source>
</evidence>
<proteinExistence type="inferred from homology"/>
<dbReference type="Gene3D" id="1.20.58.1030">
    <property type="match status" value="1"/>
</dbReference>
<dbReference type="GO" id="GO:0000811">
    <property type="term" value="C:GINS complex"/>
    <property type="evidence" value="ECO:0007669"/>
    <property type="project" value="UniProtKB-UniRule"/>
</dbReference>
<keyword evidence="4 6" id="KW-0235">DNA replication</keyword>
<evidence type="ECO:0000256" key="4">
    <source>
        <dbReference type="ARBA" id="ARBA00022705"/>
    </source>
</evidence>